<dbReference type="GO" id="GO:0009432">
    <property type="term" value="P:SOS response"/>
    <property type="evidence" value="ECO:0007669"/>
    <property type="project" value="TreeGrafter"/>
</dbReference>
<dbReference type="Proteomes" id="UP000245379">
    <property type="component" value="Unassembled WGS sequence"/>
</dbReference>
<keyword evidence="5 9" id="KW-0227">DNA damage</keyword>
<keyword evidence="13" id="KW-1185">Reference proteome</keyword>
<keyword evidence="7 9" id="KW-0234">DNA repair</keyword>
<dbReference type="InterPro" id="IPR027417">
    <property type="entry name" value="P-loop_NTPase"/>
</dbReference>
<feature type="coiled-coil region" evidence="10">
    <location>
        <begin position="318"/>
        <end position="380"/>
    </location>
</feature>
<organism evidence="12 13">
    <name type="scientific">Pedobacter yonginense</name>
    <dbReference type="NCBI Taxonomy" id="651869"/>
    <lineage>
        <taxon>Bacteria</taxon>
        <taxon>Pseudomonadati</taxon>
        <taxon>Bacteroidota</taxon>
        <taxon>Sphingobacteriia</taxon>
        <taxon>Sphingobacteriales</taxon>
        <taxon>Sphingobacteriaceae</taxon>
        <taxon>Pedobacter</taxon>
    </lineage>
</organism>
<dbReference type="InterPro" id="IPR004604">
    <property type="entry name" value="DNA_recomb/repair_RecN"/>
</dbReference>
<dbReference type="Pfam" id="PF02463">
    <property type="entry name" value="SMC_N"/>
    <property type="match status" value="1"/>
</dbReference>
<protein>
    <recommendedName>
        <fullName evidence="3 9">DNA repair protein RecN</fullName>
    </recommendedName>
    <alternativeName>
        <fullName evidence="8 9">Recombination protein N</fullName>
    </alternativeName>
</protein>
<evidence type="ECO:0000259" key="11">
    <source>
        <dbReference type="Pfam" id="PF02463"/>
    </source>
</evidence>
<dbReference type="GO" id="GO:0006310">
    <property type="term" value="P:DNA recombination"/>
    <property type="evidence" value="ECO:0007669"/>
    <property type="project" value="InterPro"/>
</dbReference>
<dbReference type="PIRSF" id="PIRSF003128">
    <property type="entry name" value="RecN"/>
    <property type="match status" value="1"/>
</dbReference>
<evidence type="ECO:0000256" key="1">
    <source>
        <dbReference type="ARBA" id="ARBA00003618"/>
    </source>
</evidence>
<comment type="caution">
    <text evidence="12">The sequence shown here is derived from an EMBL/GenBank/DDBJ whole genome shotgun (WGS) entry which is preliminary data.</text>
</comment>
<keyword evidence="10" id="KW-0175">Coiled coil</keyword>
<feature type="coiled-coil region" evidence="10">
    <location>
        <begin position="162"/>
        <end position="219"/>
    </location>
</feature>
<dbReference type="PANTHER" id="PTHR11059">
    <property type="entry name" value="DNA REPAIR PROTEIN RECN"/>
    <property type="match status" value="1"/>
</dbReference>
<comment type="similarity">
    <text evidence="2 9">Belongs to the RecN family.</text>
</comment>
<sequence>MLQKLSIRNYALIDSLDIEFDQGLNIITGETGAGKSIILGALSLILGQRAESKYFFNQDKKCVIEGSFSLGDENLKSLFEEHDVDFFNESTLRREISIDGKSRSFINDTPVNLSILKQIGEKLIDIHSQHATQEINDADFQLLIVDSLANHNALLFDYRTGFKKLKLESNRLKKLIADANEARSKQDYEQFLFNELERANLKAHEQEELEQELERLTHAESIKRALLTASGLLNETEPSALQMLKEAQLQLQGIEKFDPSINSLYERLRSSIIEIKDIADEIAAIEADTLHSAERLDVINQRLDLLYSLQQKHRVADNTELLELQKQLENNLNQLLSSDETIEQLTKEIEQLKVELQKKANQLSLNRKKAIKTVEEQNSQTLKNVGMPNAKLVLNQQALQDLGKDGLDEINLLFTANAGQAPAPVNKVASGGELSRLMLSIKALLAKHTSLPTIIFDEIDTGISGETALKVGEVIAQLGHNMQVISITHLPQIAAKGLSHYFVYKNEDGGKTTTGIRKLKQEERIEVLAEMLSGKNPGASAIENAKELLA</sequence>
<dbReference type="NCBIfam" id="TIGR00634">
    <property type="entry name" value="recN"/>
    <property type="match status" value="1"/>
</dbReference>
<dbReference type="InterPro" id="IPR003395">
    <property type="entry name" value="RecF/RecN/SMC_N"/>
</dbReference>
<dbReference type="SUPFAM" id="SSF52540">
    <property type="entry name" value="P-loop containing nucleoside triphosphate hydrolases"/>
    <property type="match status" value="2"/>
</dbReference>
<evidence type="ECO:0000256" key="8">
    <source>
        <dbReference type="ARBA" id="ARBA00033408"/>
    </source>
</evidence>
<keyword evidence="4" id="KW-0547">Nucleotide-binding</keyword>
<dbReference type="EMBL" id="QGNZ01000003">
    <property type="protein sequence ID" value="PWS26696.1"/>
    <property type="molecule type" value="Genomic_DNA"/>
</dbReference>
<comment type="function">
    <text evidence="1 9">May be involved in recombinational repair of damaged DNA.</text>
</comment>
<dbReference type="RefSeq" id="WP_109926045.1">
    <property type="nucleotide sequence ID" value="NZ_QGNZ01000003.1"/>
</dbReference>
<dbReference type="AlphaFoldDB" id="A0A317EN39"/>
<evidence type="ECO:0000256" key="2">
    <source>
        <dbReference type="ARBA" id="ARBA00009441"/>
    </source>
</evidence>
<evidence type="ECO:0000256" key="6">
    <source>
        <dbReference type="ARBA" id="ARBA00022840"/>
    </source>
</evidence>
<gene>
    <name evidence="12" type="primary">recN</name>
    <name evidence="12" type="ORF">DHW03_11715</name>
</gene>
<dbReference type="Gene3D" id="3.40.50.300">
    <property type="entry name" value="P-loop containing nucleotide triphosphate hydrolases"/>
    <property type="match status" value="2"/>
</dbReference>
<dbReference type="GO" id="GO:0006281">
    <property type="term" value="P:DNA repair"/>
    <property type="evidence" value="ECO:0007669"/>
    <property type="project" value="UniProtKB-KW"/>
</dbReference>
<feature type="domain" description="RecF/RecN/SMC N-terminal" evidence="11">
    <location>
        <begin position="2"/>
        <end position="509"/>
    </location>
</feature>
<evidence type="ECO:0000256" key="7">
    <source>
        <dbReference type="ARBA" id="ARBA00023204"/>
    </source>
</evidence>
<evidence type="ECO:0000256" key="10">
    <source>
        <dbReference type="SAM" id="Coils"/>
    </source>
</evidence>
<evidence type="ECO:0000256" key="4">
    <source>
        <dbReference type="ARBA" id="ARBA00022741"/>
    </source>
</evidence>
<evidence type="ECO:0000256" key="5">
    <source>
        <dbReference type="ARBA" id="ARBA00022763"/>
    </source>
</evidence>
<evidence type="ECO:0000313" key="12">
    <source>
        <dbReference type="EMBL" id="PWS26696.1"/>
    </source>
</evidence>
<dbReference type="OrthoDB" id="9806954at2"/>
<dbReference type="GO" id="GO:0043590">
    <property type="term" value="C:bacterial nucleoid"/>
    <property type="evidence" value="ECO:0007669"/>
    <property type="project" value="TreeGrafter"/>
</dbReference>
<evidence type="ECO:0000256" key="9">
    <source>
        <dbReference type="PIRNR" id="PIRNR003128"/>
    </source>
</evidence>
<dbReference type="PANTHER" id="PTHR11059:SF0">
    <property type="entry name" value="DNA REPAIR PROTEIN RECN"/>
    <property type="match status" value="1"/>
</dbReference>
<evidence type="ECO:0000313" key="13">
    <source>
        <dbReference type="Proteomes" id="UP000245379"/>
    </source>
</evidence>
<accession>A0A317EN39</accession>
<keyword evidence="6" id="KW-0067">ATP-binding</keyword>
<name>A0A317EN39_9SPHI</name>
<dbReference type="GO" id="GO:0005524">
    <property type="term" value="F:ATP binding"/>
    <property type="evidence" value="ECO:0007669"/>
    <property type="project" value="UniProtKB-KW"/>
</dbReference>
<dbReference type="CDD" id="cd03241">
    <property type="entry name" value="ABC_RecN"/>
    <property type="match status" value="2"/>
</dbReference>
<proteinExistence type="inferred from homology"/>
<evidence type="ECO:0000256" key="3">
    <source>
        <dbReference type="ARBA" id="ARBA00021315"/>
    </source>
</evidence>
<reference evidence="12 13" key="1">
    <citation type="submission" date="2018-05" db="EMBL/GenBank/DDBJ databases">
        <title>Pedobacter paludis sp. nov., isolated from wetland soil.</title>
        <authorList>
            <person name="Zhang Y."/>
            <person name="Wang G."/>
        </authorList>
    </citation>
    <scope>NUCLEOTIDE SEQUENCE [LARGE SCALE GENOMIC DNA]</scope>
    <source>
        <strain evidence="12 13">KCTC22721</strain>
    </source>
</reference>